<accession>A0A382V6J2</accession>
<dbReference type="InterPro" id="IPR036365">
    <property type="entry name" value="PGBD-like_sf"/>
</dbReference>
<dbReference type="InterPro" id="IPR036366">
    <property type="entry name" value="PGBDSf"/>
</dbReference>
<organism evidence="2">
    <name type="scientific">marine metagenome</name>
    <dbReference type="NCBI Taxonomy" id="408172"/>
    <lineage>
        <taxon>unclassified sequences</taxon>
        <taxon>metagenomes</taxon>
        <taxon>ecological metagenomes</taxon>
    </lineage>
</organism>
<feature type="non-terminal residue" evidence="2">
    <location>
        <position position="1"/>
    </location>
</feature>
<dbReference type="Pfam" id="PF01471">
    <property type="entry name" value="PG_binding_1"/>
    <property type="match status" value="1"/>
</dbReference>
<proteinExistence type="predicted"/>
<dbReference type="AlphaFoldDB" id="A0A382V6J2"/>
<reference evidence="2" key="1">
    <citation type="submission" date="2018-05" db="EMBL/GenBank/DDBJ databases">
        <authorList>
            <person name="Lanie J.A."/>
            <person name="Ng W.-L."/>
            <person name="Kazmierczak K.M."/>
            <person name="Andrzejewski T.M."/>
            <person name="Davidsen T.M."/>
            <person name="Wayne K.J."/>
            <person name="Tettelin H."/>
            <person name="Glass J.I."/>
            <person name="Rusch D."/>
            <person name="Podicherti R."/>
            <person name="Tsui H.-C.T."/>
            <person name="Winkler M.E."/>
        </authorList>
    </citation>
    <scope>NUCLEOTIDE SEQUENCE</scope>
</reference>
<gene>
    <name evidence="2" type="ORF">METZ01_LOCUS395050</name>
</gene>
<evidence type="ECO:0000259" key="1">
    <source>
        <dbReference type="Pfam" id="PF01471"/>
    </source>
</evidence>
<dbReference type="SUPFAM" id="SSF47090">
    <property type="entry name" value="PGBD-like"/>
    <property type="match status" value="1"/>
</dbReference>
<dbReference type="Gene3D" id="3.40.80.10">
    <property type="entry name" value="Peptidoglycan recognition protein-like"/>
    <property type="match status" value="1"/>
</dbReference>
<dbReference type="EMBL" id="UINC01149612">
    <property type="protein sequence ID" value="SVD42196.1"/>
    <property type="molecule type" value="Genomic_DNA"/>
</dbReference>
<feature type="domain" description="Peptidoglycan binding-like" evidence="1">
    <location>
        <begin position="124"/>
        <end position="182"/>
    </location>
</feature>
<dbReference type="SUPFAM" id="SSF55846">
    <property type="entry name" value="N-acetylmuramoyl-L-alanine amidase-like"/>
    <property type="match status" value="1"/>
</dbReference>
<protein>
    <recommendedName>
        <fullName evidence="1">Peptidoglycan binding-like domain-containing protein</fullName>
    </recommendedName>
</protein>
<dbReference type="GO" id="GO:0008745">
    <property type="term" value="F:N-acetylmuramoyl-L-alanine amidase activity"/>
    <property type="evidence" value="ECO:0007669"/>
    <property type="project" value="InterPro"/>
</dbReference>
<dbReference type="GO" id="GO:0009253">
    <property type="term" value="P:peptidoglycan catabolic process"/>
    <property type="evidence" value="ECO:0007669"/>
    <property type="project" value="InterPro"/>
</dbReference>
<dbReference type="InterPro" id="IPR036505">
    <property type="entry name" value="Amidase/PGRP_sf"/>
</dbReference>
<name>A0A382V6J2_9ZZZZ</name>
<dbReference type="Gene3D" id="1.10.101.10">
    <property type="entry name" value="PGBD-like superfamily/PGBD"/>
    <property type="match status" value="1"/>
</dbReference>
<sequence>EGVIYAGRGAGIVSGATKGWNSRTESVCYTGWGFLEIPQAARDSIRWLIGDIQSRYDDKLWVKGHRDLGNSTCPGNWLYDWLVSGMPMPLGDPKEIDWGGIKAHVDRLREKISHSPLSVARRSRGEAVRAVQERLSDLGFDPGGVDGIWGRKSSRATKDFQKSFEAFLKVDGVVGLQTWDALFGGWATTAFI</sequence>
<dbReference type="InterPro" id="IPR002477">
    <property type="entry name" value="Peptidoglycan-bd-like"/>
</dbReference>
<evidence type="ECO:0000313" key="2">
    <source>
        <dbReference type="EMBL" id="SVD42196.1"/>
    </source>
</evidence>